<proteinExistence type="predicted"/>
<organism evidence="1 2">
    <name type="scientific">Emiliania huxleyi (strain CCMP1516)</name>
    <dbReference type="NCBI Taxonomy" id="280463"/>
    <lineage>
        <taxon>Eukaryota</taxon>
        <taxon>Haptista</taxon>
        <taxon>Haptophyta</taxon>
        <taxon>Prymnesiophyceae</taxon>
        <taxon>Isochrysidales</taxon>
        <taxon>Noelaerhabdaceae</taxon>
        <taxon>Emiliania</taxon>
    </lineage>
</organism>
<dbReference type="PANTHER" id="PTHR16255">
    <property type="entry name" value="REQUIRED FOR MEIOTIC NUCLEAR DIVISION PROTEIN 1 HOMOLOG"/>
    <property type="match status" value="1"/>
</dbReference>
<reference evidence="1" key="2">
    <citation type="submission" date="2024-10" db="UniProtKB">
        <authorList>
            <consortium name="EnsemblProtists"/>
        </authorList>
    </citation>
    <scope>IDENTIFICATION</scope>
</reference>
<dbReference type="InterPro" id="IPR051624">
    <property type="entry name" value="RMD1/Sad1-interacting"/>
</dbReference>
<keyword evidence="2" id="KW-1185">Reference proteome</keyword>
<sequence length="182" mass="20297">MRLQLVEDEAERLVGGMKRMVRQGIGASRLRRMLPPRLGGVESSAGMMQRLLLLREFNYEPDIMSTPDWLWGHDHAAREELYDAMVEEYEVEARIDAVNQQLDYAQATAQQLKEDAQHRHSMFIEMTIVLLIAFEVVVEMHALGYIGWLPTAAAAPAAHAAAGGGDVVQAQARGVKKRTSAQ</sequence>
<dbReference type="RefSeq" id="XP_005788218.1">
    <property type="nucleotide sequence ID" value="XM_005788161.1"/>
</dbReference>
<evidence type="ECO:0000313" key="2">
    <source>
        <dbReference type="Proteomes" id="UP000013827"/>
    </source>
</evidence>
<protein>
    <recommendedName>
        <fullName evidence="3">DUF155 domain-containing protein</fullName>
    </recommendedName>
</protein>
<dbReference type="EnsemblProtists" id="EOD35789">
    <property type="protein sequence ID" value="EOD35789"/>
    <property type="gene ID" value="EMIHUDRAFT_440905"/>
</dbReference>
<dbReference type="Proteomes" id="UP000013827">
    <property type="component" value="Unassembled WGS sequence"/>
</dbReference>
<reference evidence="2" key="1">
    <citation type="journal article" date="2013" name="Nature">
        <title>Pan genome of the phytoplankton Emiliania underpins its global distribution.</title>
        <authorList>
            <person name="Read B.A."/>
            <person name="Kegel J."/>
            <person name="Klute M.J."/>
            <person name="Kuo A."/>
            <person name="Lefebvre S.C."/>
            <person name="Maumus F."/>
            <person name="Mayer C."/>
            <person name="Miller J."/>
            <person name="Monier A."/>
            <person name="Salamov A."/>
            <person name="Young J."/>
            <person name="Aguilar M."/>
            <person name="Claverie J.M."/>
            <person name="Frickenhaus S."/>
            <person name="Gonzalez K."/>
            <person name="Herman E.K."/>
            <person name="Lin Y.C."/>
            <person name="Napier J."/>
            <person name="Ogata H."/>
            <person name="Sarno A.F."/>
            <person name="Shmutz J."/>
            <person name="Schroeder D."/>
            <person name="de Vargas C."/>
            <person name="Verret F."/>
            <person name="von Dassow P."/>
            <person name="Valentin K."/>
            <person name="Van de Peer Y."/>
            <person name="Wheeler G."/>
            <person name="Dacks J.B."/>
            <person name="Delwiche C.F."/>
            <person name="Dyhrman S.T."/>
            <person name="Glockner G."/>
            <person name="John U."/>
            <person name="Richards T."/>
            <person name="Worden A.Z."/>
            <person name="Zhang X."/>
            <person name="Grigoriev I.V."/>
            <person name="Allen A.E."/>
            <person name="Bidle K."/>
            <person name="Borodovsky M."/>
            <person name="Bowler C."/>
            <person name="Brownlee C."/>
            <person name="Cock J.M."/>
            <person name="Elias M."/>
            <person name="Gladyshev V.N."/>
            <person name="Groth M."/>
            <person name="Guda C."/>
            <person name="Hadaegh A."/>
            <person name="Iglesias-Rodriguez M.D."/>
            <person name="Jenkins J."/>
            <person name="Jones B.M."/>
            <person name="Lawson T."/>
            <person name="Leese F."/>
            <person name="Lindquist E."/>
            <person name="Lobanov A."/>
            <person name="Lomsadze A."/>
            <person name="Malik S.B."/>
            <person name="Marsh M.E."/>
            <person name="Mackinder L."/>
            <person name="Mock T."/>
            <person name="Mueller-Roeber B."/>
            <person name="Pagarete A."/>
            <person name="Parker M."/>
            <person name="Probert I."/>
            <person name="Quesneville H."/>
            <person name="Raines C."/>
            <person name="Rensing S.A."/>
            <person name="Riano-Pachon D.M."/>
            <person name="Richier S."/>
            <person name="Rokitta S."/>
            <person name="Shiraiwa Y."/>
            <person name="Soanes D.M."/>
            <person name="van der Giezen M."/>
            <person name="Wahlund T.M."/>
            <person name="Williams B."/>
            <person name="Wilson W."/>
            <person name="Wolfe G."/>
            <person name="Wurch L.L."/>
        </authorList>
    </citation>
    <scope>NUCLEOTIDE SEQUENCE</scope>
</reference>
<dbReference type="GeneID" id="17281059"/>
<accession>A0A0D3KJ54</accession>
<evidence type="ECO:0000313" key="1">
    <source>
        <dbReference type="EnsemblProtists" id="EOD35789"/>
    </source>
</evidence>
<dbReference type="PANTHER" id="PTHR16255:SF1">
    <property type="entry name" value="REQUIRED FOR MEIOTIC NUCLEAR DIVISION PROTEIN 1 HOMOLOG"/>
    <property type="match status" value="1"/>
</dbReference>
<dbReference type="KEGG" id="ehx:EMIHUDRAFT_440905"/>
<evidence type="ECO:0008006" key="3">
    <source>
        <dbReference type="Google" id="ProtNLM"/>
    </source>
</evidence>
<dbReference type="AlphaFoldDB" id="A0A0D3KJ54"/>
<name>A0A0D3KJ54_EMIH1</name>
<dbReference type="HOGENOM" id="CLU_1484643_0_0_1"/>
<dbReference type="PaxDb" id="2903-EOD35789"/>